<dbReference type="GO" id="GO:0042597">
    <property type="term" value="C:periplasmic space"/>
    <property type="evidence" value="ECO:0007669"/>
    <property type="project" value="UniProtKB-SubCell"/>
</dbReference>
<keyword evidence="3" id="KW-0732">Signal</keyword>
<dbReference type="SUPFAM" id="SSF53850">
    <property type="entry name" value="Periplasmic binding protein-like II"/>
    <property type="match status" value="1"/>
</dbReference>
<sequence>ALITLKKKRIRTLKDLKTKRKIGYYKDSKIKQIIKYILSEMGIDPEIHSYIPLSLKEMQTALDEDIVDVLVAIEPVKSELLKKSGIRIVDDGFIEKHVFSPYLYSTGFTSIVNVNLNRKAIKRLVLATEMAIDFIRKHPDKTVEIIRKSFGIEDTTVYVNIPSFEKYSEIDPAEIRRLQDKLRDMQVLLREADYTGSLMKREDLR</sequence>
<dbReference type="PANTHER" id="PTHR30024">
    <property type="entry name" value="ALIPHATIC SULFONATES-BINDING PROTEIN-RELATED"/>
    <property type="match status" value="1"/>
</dbReference>
<comment type="subcellular location">
    <subcellularLocation>
        <location evidence="1">Periplasm</location>
    </subcellularLocation>
</comment>
<feature type="domain" description="SsuA/THI5-like" evidence="4">
    <location>
        <begin position="2"/>
        <end position="141"/>
    </location>
</feature>
<proteinExistence type="inferred from homology"/>
<dbReference type="EMBL" id="DRTV01000159">
    <property type="protein sequence ID" value="HHF58234.1"/>
    <property type="molecule type" value="Genomic_DNA"/>
</dbReference>
<protein>
    <submittedName>
        <fullName evidence="5">ABC transporter substrate-binding protein</fullName>
    </submittedName>
</protein>
<dbReference type="AlphaFoldDB" id="A0A7C5M399"/>
<feature type="non-terminal residue" evidence="5">
    <location>
        <position position="1"/>
    </location>
</feature>
<evidence type="ECO:0000256" key="2">
    <source>
        <dbReference type="ARBA" id="ARBA00010742"/>
    </source>
</evidence>
<dbReference type="Proteomes" id="UP000886014">
    <property type="component" value="Unassembled WGS sequence"/>
</dbReference>
<dbReference type="PANTHER" id="PTHR30024:SF47">
    <property type="entry name" value="TAURINE-BINDING PERIPLASMIC PROTEIN"/>
    <property type="match status" value="1"/>
</dbReference>
<evidence type="ECO:0000256" key="1">
    <source>
        <dbReference type="ARBA" id="ARBA00004418"/>
    </source>
</evidence>
<name>A0A7C5M399_UNCW3</name>
<evidence type="ECO:0000256" key="3">
    <source>
        <dbReference type="ARBA" id="ARBA00022729"/>
    </source>
</evidence>
<organism evidence="5">
    <name type="scientific">candidate division WOR-3 bacterium</name>
    <dbReference type="NCBI Taxonomy" id="2052148"/>
    <lineage>
        <taxon>Bacteria</taxon>
        <taxon>Bacteria division WOR-3</taxon>
    </lineage>
</organism>
<accession>A0A7C5M399</accession>
<reference evidence="5" key="1">
    <citation type="journal article" date="2020" name="mSystems">
        <title>Genome- and Community-Level Interaction Insights into Carbon Utilization and Element Cycling Functions of Hydrothermarchaeota in Hydrothermal Sediment.</title>
        <authorList>
            <person name="Zhou Z."/>
            <person name="Liu Y."/>
            <person name="Xu W."/>
            <person name="Pan J."/>
            <person name="Luo Z.H."/>
            <person name="Li M."/>
        </authorList>
    </citation>
    <scope>NUCLEOTIDE SEQUENCE [LARGE SCALE GENOMIC DNA]</scope>
    <source>
        <strain evidence="5">HyVt-94</strain>
    </source>
</reference>
<dbReference type="Pfam" id="PF09084">
    <property type="entry name" value="NMT1"/>
    <property type="match status" value="1"/>
</dbReference>
<comment type="caution">
    <text evidence="5">The sequence shown here is derived from an EMBL/GenBank/DDBJ whole genome shotgun (WGS) entry which is preliminary data.</text>
</comment>
<comment type="similarity">
    <text evidence="2">Belongs to the bacterial solute-binding protein SsuA/TauA family.</text>
</comment>
<dbReference type="InterPro" id="IPR015168">
    <property type="entry name" value="SsuA/THI5"/>
</dbReference>
<evidence type="ECO:0000313" key="5">
    <source>
        <dbReference type="EMBL" id="HHF58234.1"/>
    </source>
</evidence>
<gene>
    <name evidence="5" type="ORF">ENL41_02290</name>
</gene>
<dbReference type="Gene3D" id="3.40.190.10">
    <property type="entry name" value="Periplasmic binding protein-like II"/>
    <property type="match status" value="2"/>
</dbReference>
<evidence type="ECO:0000259" key="4">
    <source>
        <dbReference type="Pfam" id="PF09084"/>
    </source>
</evidence>